<reference evidence="2 3" key="1">
    <citation type="journal article" name="Sci. Rep.">
        <title>Telomere-to-telomere assembled and centromere annotated genomes of the two main subspecies of the button mushroom Agaricus bisporus reveal especially polymorphic chromosome ends.</title>
        <authorList>
            <person name="Sonnenberg A.S.M."/>
            <person name="Sedaghat-Telgerd N."/>
            <person name="Lavrijssen B."/>
            <person name="Ohm R.A."/>
            <person name="Hendrickx P.M."/>
            <person name="Scholtmeijer K."/>
            <person name="Baars J.J.P."/>
            <person name="van Peer A."/>
        </authorList>
    </citation>
    <scope>NUCLEOTIDE SEQUENCE [LARGE SCALE GENOMIC DNA]</scope>
    <source>
        <strain evidence="2 3">H119_p4</strain>
    </source>
</reference>
<feature type="region of interest" description="Disordered" evidence="1">
    <location>
        <begin position="886"/>
        <end position="938"/>
    </location>
</feature>
<feature type="compositionally biased region" description="Basic and acidic residues" evidence="1">
    <location>
        <begin position="406"/>
        <end position="428"/>
    </location>
</feature>
<feature type="compositionally biased region" description="Polar residues" evidence="1">
    <location>
        <begin position="662"/>
        <end position="679"/>
    </location>
</feature>
<gene>
    <name evidence="2" type="ORF">Agabi119p4_1651</name>
</gene>
<feature type="compositionally biased region" description="Polar residues" evidence="1">
    <location>
        <begin position="889"/>
        <end position="904"/>
    </location>
</feature>
<feature type="compositionally biased region" description="Basic and acidic residues" evidence="1">
    <location>
        <begin position="1027"/>
        <end position="1037"/>
    </location>
</feature>
<feature type="compositionally biased region" description="Low complexity" evidence="1">
    <location>
        <begin position="1098"/>
        <end position="1107"/>
    </location>
</feature>
<evidence type="ECO:0000256" key="1">
    <source>
        <dbReference type="SAM" id="MobiDB-lite"/>
    </source>
</evidence>
<evidence type="ECO:0000313" key="2">
    <source>
        <dbReference type="EMBL" id="KAF7782275.1"/>
    </source>
</evidence>
<feature type="compositionally biased region" description="Polar residues" evidence="1">
    <location>
        <begin position="758"/>
        <end position="775"/>
    </location>
</feature>
<feature type="compositionally biased region" description="Polar residues" evidence="1">
    <location>
        <begin position="95"/>
        <end position="110"/>
    </location>
</feature>
<feature type="region of interest" description="Disordered" evidence="1">
    <location>
        <begin position="333"/>
        <end position="738"/>
    </location>
</feature>
<feature type="region of interest" description="Disordered" evidence="1">
    <location>
        <begin position="818"/>
        <end position="873"/>
    </location>
</feature>
<feature type="region of interest" description="Disordered" evidence="1">
    <location>
        <begin position="157"/>
        <end position="194"/>
    </location>
</feature>
<sequence length="1171" mass="129731">MASTGFGLPTSLLNRAAYPAIPPPPSFADFRFQSIGQQPSLLKRFSDPDPTQQSEFSSMSSETDRAPMDVEENAPSRNRPSLLHALGAGPRGTFDASTNHSNLTNQTSSPFSQLATANSNVAPKTPLTASSPAFDSSAPNSNLSVYASSSKYSNALGLTQSSHAPSSPAPNGASDQPMSDVQPTRSPDRPLVPPATRRYETLRQIQTRLQAALPKIASPNLTSAMLLVGSAQQRTDRLYNEARHLHDVYQDLMHQVQQGQVAALHLIEAAEEAKGVTDGAKAELDRISSKEAVQQRNADANEVRGLIQAVEDWIKNQEAAEAEIRAKRVQQLKLKKQKQTPSITSSQSSPAAQSPLSVSNVGPLSASASASKRPLFFSPTPEVDTKMEPTRSQPHPTAVMPSAELLRQRQDDLRKKLQEKRRSAEAESRAVSPSNVTQPGEPQSEAERRKAQDELKRKEEERKQEELKKKELERQQEEERRREEQAQREMVARKEAEKVREEEVRKQREIQEAETKRRAEEERVARQAAQKEMENRAREQAEAEKKAKEFAEAQRKDAEARAAQSAEGREQAAAFVSQQKEAKDKLRQVPAEQRHRQSQEALDKQRRLAEEQARMRAEQEREDKLRQEQEIRRQQIQAEKNKTMVNRAQQIRAQRGHRVIPSQETTSEMSLDSSPQATNIVIPHSSVSPLEPRIPSYPGNPSRNPNTQSGPVAPQRATNQPLSISQPFSNGQKPVSSLHPVTPIRREISLPPVEHLSPTDSASSHPREIATTSPQAQAANLKHLLNALNLPTINVSKVKPEPVSDDLMLSYPSEQFHGDVSVQSSSSQAQSVGRPSTAVRPMPPRVPSPIASQSGQSTKAANGSQTNAVVDRPVPSAVTDATLRARNHQVVSESSSNLQNNTNSRSERQDGALPIAPSNPARSESPFRMGPDTLEPRSNADEMLSTEAAYDTLSSQYSASSVPSAASQPPYRGRLPTSNSAPVHWDAYPPPAPKGANVYRPNYRERSRSPTAGMKRPRTPGSAPIIRDYRDQDERSVPMRRVSRSPPPRRPRRPSRSPSPFNAQDRPPLYARLDNSYRPDWRDSYPSRPDLLDRFTEPRAMAAPHAGRPGRGRGKRGRGLMIHPEGRDSNFVNFLYRSRFQAGASNKIDVSKNFYSLTALKLTIQNLEEVK</sequence>
<evidence type="ECO:0000313" key="3">
    <source>
        <dbReference type="Proteomes" id="UP000629468"/>
    </source>
</evidence>
<feature type="compositionally biased region" description="Polar residues" evidence="1">
    <location>
        <begin position="49"/>
        <end position="61"/>
    </location>
</feature>
<protein>
    <submittedName>
        <fullName evidence="2">Uncharacterized protein</fullName>
    </submittedName>
</protein>
<organism evidence="2 3">
    <name type="scientific">Agaricus bisporus var. burnettii</name>
    <dbReference type="NCBI Taxonomy" id="192524"/>
    <lineage>
        <taxon>Eukaryota</taxon>
        <taxon>Fungi</taxon>
        <taxon>Dikarya</taxon>
        <taxon>Basidiomycota</taxon>
        <taxon>Agaricomycotina</taxon>
        <taxon>Agaricomycetes</taxon>
        <taxon>Agaricomycetidae</taxon>
        <taxon>Agaricales</taxon>
        <taxon>Agaricineae</taxon>
        <taxon>Agaricaceae</taxon>
        <taxon>Agaricus</taxon>
    </lineage>
</organism>
<feature type="region of interest" description="Disordered" evidence="1">
    <location>
        <begin position="960"/>
        <end position="1117"/>
    </location>
</feature>
<proteinExistence type="predicted"/>
<feature type="compositionally biased region" description="Low complexity" evidence="1">
    <location>
        <begin position="960"/>
        <end position="971"/>
    </location>
</feature>
<feature type="compositionally biased region" description="Polar residues" evidence="1">
    <location>
        <begin position="173"/>
        <end position="185"/>
    </location>
</feature>
<feature type="compositionally biased region" description="Low complexity" evidence="1">
    <location>
        <begin position="339"/>
        <end position="359"/>
    </location>
</feature>
<feature type="compositionally biased region" description="Basic and acidic residues" evidence="1">
    <location>
        <begin position="1075"/>
        <end position="1097"/>
    </location>
</feature>
<feature type="compositionally biased region" description="Basic residues" evidence="1">
    <location>
        <begin position="1108"/>
        <end position="1117"/>
    </location>
</feature>
<feature type="compositionally biased region" description="Polar residues" evidence="1">
    <location>
        <begin position="431"/>
        <end position="441"/>
    </location>
</feature>
<feature type="compositionally biased region" description="Polar residues" evidence="1">
    <location>
        <begin position="643"/>
        <end position="652"/>
    </location>
</feature>
<dbReference type="EMBL" id="JABXXO010000003">
    <property type="protein sequence ID" value="KAF7782275.1"/>
    <property type="molecule type" value="Genomic_DNA"/>
</dbReference>
<feature type="compositionally biased region" description="Basic and acidic residues" evidence="1">
    <location>
        <begin position="445"/>
        <end position="560"/>
    </location>
</feature>
<feature type="compositionally biased region" description="Low complexity" evidence="1">
    <location>
        <begin position="820"/>
        <end position="832"/>
    </location>
</feature>
<accession>A0A8H7F7Q9</accession>
<comment type="caution">
    <text evidence="2">The sequence shown here is derived from an EMBL/GenBank/DDBJ whole genome shotgun (WGS) entry which is preliminary data.</text>
</comment>
<feature type="region of interest" description="Disordered" evidence="1">
    <location>
        <begin position="38"/>
        <end position="110"/>
    </location>
</feature>
<feature type="compositionally biased region" description="Basic and acidic residues" evidence="1">
    <location>
        <begin position="580"/>
        <end position="633"/>
    </location>
</feature>
<feature type="compositionally biased region" description="Basic residues" evidence="1">
    <location>
        <begin position="1041"/>
        <end position="1055"/>
    </location>
</feature>
<name>A0A8H7F7Q9_AGABI</name>
<feature type="compositionally biased region" description="Polar residues" evidence="1">
    <location>
        <begin position="850"/>
        <end position="868"/>
    </location>
</feature>
<feature type="compositionally biased region" description="Polar residues" evidence="1">
    <location>
        <begin position="699"/>
        <end position="735"/>
    </location>
</feature>
<dbReference type="AlphaFoldDB" id="A0A8H7F7Q9"/>
<dbReference type="Proteomes" id="UP000629468">
    <property type="component" value="Unassembled WGS sequence"/>
</dbReference>
<feature type="region of interest" description="Disordered" evidence="1">
    <location>
        <begin position="751"/>
        <end position="775"/>
    </location>
</feature>
<feature type="compositionally biased region" description="Polar residues" evidence="1">
    <location>
        <begin position="360"/>
        <end position="370"/>
    </location>
</feature>